<protein>
    <submittedName>
        <fullName evidence="2">Hypp1347 protein</fullName>
    </submittedName>
</protein>
<proteinExistence type="predicted"/>
<organism evidence="2 3">
    <name type="scientific">Branchiostoma lanceolatum</name>
    <name type="common">Common lancelet</name>
    <name type="synonym">Amphioxus lanceolatum</name>
    <dbReference type="NCBI Taxonomy" id="7740"/>
    <lineage>
        <taxon>Eukaryota</taxon>
        <taxon>Metazoa</taxon>
        <taxon>Chordata</taxon>
        <taxon>Cephalochordata</taxon>
        <taxon>Leptocardii</taxon>
        <taxon>Amphioxiformes</taxon>
        <taxon>Branchiostomatidae</taxon>
        <taxon>Branchiostoma</taxon>
    </lineage>
</organism>
<feature type="region of interest" description="Disordered" evidence="1">
    <location>
        <begin position="1"/>
        <end position="23"/>
    </location>
</feature>
<sequence length="336" mass="36407">MTSHNSASCVTTPSGKARRQAEMKKCRTRPVSVLSCLVTNGVEGKIVGAFVLPHGGIALDPSHFNTTNQTSLEQAWQIHNASQKVGHQINSLRPDLLFLSTPHGVADLTNFLFYLNPKGYGSADTDNCACPPCCYNVSVNINSAMSETLVKKLQNEDVMISGLSAFGPPGGADDPFPLRWAEVIPLHFISCLNTTYVVVLSHPSRRYNHSVAMVPELLRLGKYLYKELEASKERVVVVVSADLAHTHSADGPYGFSPAAQPFDQACGEWASTLDPTPLLVNATSLVDEALSCGYTGLVMLHAILSTSSTWRPTLLVNHHPSYYGMMVASFFPNVAM</sequence>
<keyword evidence="3" id="KW-1185">Reference proteome</keyword>
<accession>A0A8J9ZIP8</accession>
<dbReference type="Gene3D" id="3.40.830.10">
    <property type="entry name" value="LigB-like"/>
    <property type="match status" value="1"/>
</dbReference>
<gene>
    <name evidence="2" type="primary">Hypp1347</name>
    <name evidence="2" type="ORF">BLAG_LOCUS13798</name>
</gene>
<evidence type="ECO:0000313" key="3">
    <source>
        <dbReference type="Proteomes" id="UP000838412"/>
    </source>
</evidence>
<reference evidence="2" key="1">
    <citation type="submission" date="2022-01" db="EMBL/GenBank/DDBJ databases">
        <authorList>
            <person name="Braso-Vives M."/>
        </authorList>
    </citation>
    <scope>NUCLEOTIDE SEQUENCE</scope>
</reference>
<dbReference type="Proteomes" id="UP000838412">
    <property type="component" value="Chromosome 2"/>
</dbReference>
<dbReference type="EMBL" id="OV696687">
    <property type="protein sequence ID" value="CAH1254376.1"/>
    <property type="molecule type" value="Genomic_DNA"/>
</dbReference>
<evidence type="ECO:0000256" key="1">
    <source>
        <dbReference type="SAM" id="MobiDB-lite"/>
    </source>
</evidence>
<dbReference type="OrthoDB" id="2132071at2759"/>
<feature type="compositionally biased region" description="Polar residues" evidence="1">
    <location>
        <begin position="1"/>
        <end position="14"/>
    </location>
</feature>
<dbReference type="AlphaFoldDB" id="A0A8J9ZIP8"/>
<evidence type="ECO:0000313" key="2">
    <source>
        <dbReference type="EMBL" id="CAH1254376.1"/>
    </source>
</evidence>
<name>A0A8J9ZIP8_BRALA</name>
<dbReference type="SUPFAM" id="SSF53213">
    <property type="entry name" value="LigB-like"/>
    <property type="match status" value="1"/>
</dbReference>